<dbReference type="Pfam" id="PF03441">
    <property type="entry name" value="FAD_binding_7"/>
    <property type="match status" value="1"/>
</dbReference>
<dbReference type="InterPro" id="IPR006050">
    <property type="entry name" value="DNA_photolyase_N"/>
</dbReference>
<feature type="binding site" evidence="8">
    <location>
        <position position="232"/>
    </location>
    <ligand>
        <name>FAD</name>
        <dbReference type="ChEBI" id="CHEBI:57692"/>
    </ligand>
</feature>
<reference evidence="12" key="2">
    <citation type="submission" date="2020-10" db="EMBL/GenBank/DDBJ databases">
        <title>Enrichment of novel Verrucomicrobia, Bacteroidetes and Krumholzibacteria in an oxygen-limited, methane- and iron-fed bioreactor inoculated with Bothnian Sea sediments.</title>
        <authorList>
            <person name="Martins P.D."/>
            <person name="de Jong A."/>
            <person name="Lenstra W.K."/>
            <person name="van Helmond N.A.G.M."/>
            <person name="Slomp C.P."/>
            <person name="Jetten M.S.M."/>
            <person name="Welte C.U."/>
            <person name="Rasigraf O."/>
        </authorList>
    </citation>
    <scope>NUCLEOTIDE SEQUENCE</scope>
    <source>
        <strain evidence="12">MAG47</strain>
    </source>
</reference>
<dbReference type="AlphaFoldDB" id="A0A8I0T969"/>
<dbReference type="InterPro" id="IPR002081">
    <property type="entry name" value="Cryptochrome/DNA_photolyase_1"/>
</dbReference>
<evidence type="ECO:0000256" key="1">
    <source>
        <dbReference type="ARBA" id="ARBA00001932"/>
    </source>
</evidence>
<keyword evidence="4 8" id="KW-0285">Flavoprotein</keyword>
<evidence type="ECO:0000256" key="7">
    <source>
        <dbReference type="ARBA" id="ARBA00033999"/>
    </source>
</evidence>
<comment type="catalytic activity">
    <reaction evidence="7">
        <text>cyclobutadipyrimidine (in DNA) = 2 pyrimidine residues (in DNA).</text>
        <dbReference type="EC" id="4.1.99.3"/>
    </reaction>
</comment>
<dbReference type="InterPro" id="IPR014729">
    <property type="entry name" value="Rossmann-like_a/b/a_fold"/>
</dbReference>
<dbReference type="InterPro" id="IPR005101">
    <property type="entry name" value="Cryptochr/Photolyase_FAD-bd"/>
</dbReference>
<feature type="binding site" evidence="8">
    <location>
        <position position="282"/>
    </location>
    <ligand>
        <name>FAD</name>
        <dbReference type="ChEBI" id="CHEBI:57692"/>
    </ligand>
</feature>
<dbReference type="Gene3D" id="1.10.579.10">
    <property type="entry name" value="DNA Cyclobutane Dipyrimidine Photolyase, subunit A, domain 3"/>
    <property type="match status" value="1"/>
</dbReference>
<dbReference type="GO" id="GO:0009416">
    <property type="term" value="P:response to light stimulus"/>
    <property type="evidence" value="ECO:0007669"/>
    <property type="project" value="TreeGrafter"/>
</dbReference>
<evidence type="ECO:0000256" key="9">
    <source>
        <dbReference type="PIRSR" id="PIRSR602081-2"/>
    </source>
</evidence>
<sequence>MWLDISASHFCSGIFLMKHHALVWLRNDLRINDNPALDAAAETGGHITAVYVHETVAEIRAPGGAARWWLDQSLEAIRKQLADRGIELLIETGDPRDILPQLIAKLAVTELFWNRRYAPAEREFDAKLKSQLKESGTGVTSFPGNLLLEPWELKTASDTPYQVFTPFAKALRLHNVPRPLSRRQWNVKPTQEAHYAPNVPAWAEKFDGLWNIGEDAARDCLPRFLESTLSTYTEDRDVPGIDGTSRLSPHLRFGEISARQAWYATLAFMDEHHSARAGGEKFLSELIWRDFNYHQLYHRRDISRHDMRDTLSGIAWRDDRAAFEAWRRGQTGFPIIDAGMRQLWATGWMHNRVRMLVASFLTKNLLIDWRKGEEWFWDTLVDGDIASNPGSWQWVAGCGMDAAPYFRVFNPILQGEKFDAEGQYVRHWVPELSGLSNKWLHKPFEAPKDVLTSAGIALGSTYPKPIIDLQASQREARKRLNSQP</sequence>
<dbReference type="PROSITE" id="PS00691">
    <property type="entry name" value="DNA_PHOTOLYASES_1_2"/>
    <property type="match status" value="1"/>
</dbReference>
<dbReference type="InterPro" id="IPR018394">
    <property type="entry name" value="DNA_photolyase_1_CS_C"/>
</dbReference>
<dbReference type="GO" id="GO:0000719">
    <property type="term" value="P:photoreactive repair"/>
    <property type="evidence" value="ECO:0007669"/>
    <property type="project" value="UniProtKB-ARBA"/>
</dbReference>
<feature type="binding site" evidence="8">
    <location>
        <begin position="244"/>
        <end position="248"/>
    </location>
    <ligand>
        <name>FAD</name>
        <dbReference type="ChEBI" id="CHEBI:57692"/>
    </ligand>
</feature>
<feature type="binding site" evidence="8">
    <location>
        <begin position="382"/>
        <end position="384"/>
    </location>
    <ligand>
        <name>FAD</name>
        <dbReference type="ChEBI" id="CHEBI:57692"/>
    </ligand>
</feature>
<reference evidence="12" key="1">
    <citation type="submission" date="2020-09" db="EMBL/GenBank/DDBJ databases">
        <authorList>
            <person name="Dalcin Martins P."/>
        </authorList>
    </citation>
    <scope>NUCLEOTIDE SEQUENCE</scope>
    <source>
        <strain evidence="12">MAG47</strain>
    </source>
</reference>
<dbReference type="InterPro" id="IPR036134">
    <property type="entry name" value="Crypto/Photolyase_FAD-like_sf"/>
</dbReference>
<dbReference type="Gene3D" id="3.40.50.620">
    <property type="entry name" value="HUPs"/>
    <property type="match status" value="1"/>
</dbReference>
<evidence type="ECO:0000256" key="5">
    <source>
        <dbReference type="ARBA" id="ARBA00022827"/>
    </source>
</evidence>
<dbReference type="PROSITE" id="PS51645">
    <property type="entry name" value="PHR_CRY_ALPHA_BETA"/>
    <property type="match status" value="1"/>
</dbReference>
<evidence type="ECO:0000256" key="3">
    <source>
        <dbReference type="ARBA" id="ARBA00014046"/>
    </source>
</evidence>
<comment type="similarity">
    <text evidence="10">Belongs to the DNA photolyase family.</text>
</comment>
<keyword evidence="12" id="KW-0456">Lyase</keyword>
<gene>
    <name evidence="12" type="ORF">IH622_10905</name>
</gene>
<evidence type="ECO:0000259" key="11">
    <source>
        <dbReference type="PROSITE" id="PS51645"/>
    </source>
</evidence>
<dbReference type="PANTHER" id="PTHR11455:SF9">
    <property type="entry name" value="CRYPTOCHROME CIRCADIAN CLOCK 5 ISOFORM X1"/>
    <property type="match status" value="1"/>
</dbReference>
<feature type="domain" description="Photolyase/cryptochrome alpha/beta" evidence="11">
    <location>
        <begin position="19"/>
        <end position="147"/>
    </location>
</feature>
<dbReference type="GO" id="GO:0071949">
    <property type="term" value="F:FAD binding"/>
    <property type="evidence" value="ECO:0007669"/>
    <property type="project" value="TreeGrafter"/>
</dbReference>
<dbReference type="EC" id="4.1.99.3" evidence="2"/>
<evidence type="ECO:0000256" key="2">
    <source>
        <dbReference type="ARBA" id="ARBA00013149"/>
    </source>
</evidence>
<name>A0A8I0T969_BRUAN</name>
<dbReference type="Pfam" id="PF00875">
    <property type="entry name" value="DNA_photolyase"/>
    <property type="match status" value="1"/>
</dbReference>
<comment type="cofactor">
    <cofactor evidence="8">
        <name>FAD</name>
        <dbReference type="ChEBI" id="CHEBI:57692"/>
    </cofactor>
    <text evidence="8">Binds 1 FAD per subunit.</text>
</comment>
<dbReference type="Gene3D" id="1.25.40.80">
    <property type="match status" value="1"/>
</dbReference>
<feature type="site" description="Electron transfer via tryptophanyl radical" evidence="9">
    <location>
        <position position="392"/>
    </location>
</feature>
<keyword evidence="6 10" id="KW-0157">Chromophore</keyword>
<evidence type="ECO:0000313" key="13">
    <source>
        <dbReference type="Proteomes" id="UP000642265"/>
    </source>
</evidence>
<protein>
    <recommendedName>
        <fullName evidence="3">Deoxyribodipyrimidine photo-lyase</fullName>
        <ecNumber evidence="2">4.1.99.3</ecNumber>
    </recommendedName>
</protein>
<dbReference type="EMBL" id="JACZKO010000033">
    <property type="protein sequence ID" value="MBE0561299.1"/>
    <property type="molecule type" value="Genomic_DNA"/>
</dbReference>
<accession>A0A8I0T969</accession>
<evidence type="ECO:0000256" key="10">
    <source>
        <dbReference type="RuleBase" id="RU004182"/>
    </source>
</evidence>
<dbReference type="PROSITE" id="PS00394">
    <property type="entry name" value="DNA_PHOTOLYASES_1_1"/>
    <property type="match status" value="1"/>
</dbReference>
<organism evidence="12 13">
    <name type="scientific">Brucella anthropi</name>
    <name type="common">Ochrobactrum anthropi</name>
    <dbReference type="NCBI Taxonomy" id="529"/>
    <lineage>
        <taxon>Bacteria</taxon>
        <taxon>Pseudomonadati</taxon>
        <taxon>Pseudomonadota</taxon>
        <taxon>Alphaproteobacteria</taxon>
        <taxon>Hyphomicrobiales</taxon>
        <taxon>Brucellaceae</taxon>
        <taxon>Brucella/Ochrobactrum group</taxon>
        <taxon>Brucella</taxon>
    </lineage>
</organism>
<evidence type="ECO:0000256" key="8">
    <source>
        <dbReference type="PIRSR" id="PIRSR602081-1"/>
    </source>
</evidence>
<dbReference type="GO" id="GO:0003677">
    <property type="term" value="F:DNA binding"/>
    <property type="evidence" value="ECO:0007669"/>
    <property type="project" value="TreeGrafter"/>
</dbReference>
<dbReference type="GO" id="GO:0003904">
    <property type="term" value="F:deoxyribodipyrimidine photo-lyase activity"/>
    <property type="evidence" value="ECO:0007669"/>
    <property type="project" value="UniProtKB-EC"/>
</dbReference>
<comment type="cofactor">
    <cofactor evidence="1">
        <name>(6R)-5,10-methylene-5,6,7,8-tetrahydrofolate</name>
        <dbReference type="ChEBI" id="CHEBI:15636"/>
    </cofactor>
</comment>
<dbReference type="SUPFAM" id="SSF52425">
    <property type="entry name" value="Cryptochrome/photolyase, N-terminal domain"/>
    <property type="match status" value="1"/>
</dbReference>
<evidence type="ECO:0000256" key="6">
    <source>
        <dbReference type="ARBA" id="ARBA00022991"/>
    </source>
</evidence>
<dbReference type="InterPro" id="IPR036155">
    <property type="entry name" value="Crypto/Photolyase_N_sf"/>
</dbReference>
<comment type="caution">
    <text evidence="12">The sequence shown here is derived from an EMBL/GenBank/DDBJ whole genome shotgun (WGS) entry which is preliminary data.</text>
</comment>
<proteinExistence type="inferred from homology"/>
<keyword evidence="5 8" id="KW-0274">FAD</keyword>
<feature type="site" description="Electron transfer via tryptophanyl radical" evidence="9">
    <location>
        <position position="369"/>
    </location>
</feature>
<dbReference type="SUPFAM" id="SSF48173">
    <property type="entry name" value="Cryptochrome/photolyase FAD-binding domain"/>
    <property type="match status" value="1"/>
</dbReference>
<dbReference type="PRINTS" id="PR00147">
    <property type="entry name" value="DNAPHOTLYASE"/>
</dbReference>
<dbReference type="PANTHER" id="PTHR11455">
    <property type="entry name" value="CRYPTOCHROME"/>
    <property type="match status" value="1"/>
</dbReference>
<evidence type="ECO:0000256" key="4">
    <source>
        <dbReference type="ARBA" id="ARBA00022630"/>
    </source>
</evidence>
<evidence type="ECO:0000313" key="12">
    <source>
        <dbReference type="EMBL" id="MBE0561299.1"/>
    </source>
</evidence>
<feature type="site" description="Electron transfer via tryptophanyl radical" evidence="9">
    <location>
        <position position="316"/>
    </location>
</feature>
<dbReference type="FunFam" id="1.10.579.10:FF:000003">
    <property type="entry name" value="Deoxyribodipyrimidine photo-lyase"/>
    <property type="match status" value="1"/>
</dbReference>
<dbReference type="Proteomes" id="UP000642265">
    <property type="component" value="Unassembled WGS sequence"/>
</dbReference>